<dbReference type="EMBL" id="CZCS02000208">
    <property type="protein sequence ID" value="VXD22368.1"/>
    <property type="molecule type" value="Genomic_DNA"/>
</dbReference>
<evidence type="ECO:0000256" key="1">
    <source>
        <dbReference type="SAM" id="MobiDB-lite"/>
    </source>
</evidence>
<protein>
    <recommendedName>
        <fullName evidence="6">WGxxGxxG-CTERM domain-containing protein</fullName>
    </recommendedName>
</protein>
<dbReference type="AlphaFoldDB" id="A0A7Z9E2I3"/>
<dbReference type="NCBIfam" id="NF041742">
    <property type="entry name" value="WGxxGxxG_fam"/>
    <property type="match status" value="1"/>
</dbReference>
<proteinExistence type="predicted"/>
<evidence type="ECO:0000313" key="5">
    <source>
        <dbReference type="Proteomes" id="UP000182190"/>
    </source>
</evidence>
<feature type="transmembrane region" description="Helical" evidence="2">
    <location>
        <begin position="55"/>
        <end position="72"/>
    </location>
</feature>
<reference evidence="4" key="1">
    <citation type="submission" date="2019-10" db="EMBL/GenBank/DDBJ databases">
        <authorList>
            <consortium name="Genoscope - CEA"/>
            <person name="William W."/>
        </authorList>
    </citation>
    <scope>NUCLEOTIDE SEQUENCE [LARGE SCALE GENOMIC DNA]</scope>
    <source>
        <strain evidence="4">BBR_PRJEB10994</strain>
    </source>
</reference>
<evidence type="ECO:0000256" key="3">
    <source>
        <dbReference type="SAM" id="SignalP"/>
    </source>
</evidence>
<evidence type="ECO:0000256" key="2">
    <source>
        <dbReference type="SAM" id="Phobius"/>
    </source>
</evidence>
<evidence type="ECO:0008006" key="6">
    <source>
        <dbReference type="Google" id="ProtNLM"/>
    </source>
</evidence>
<keyword evidence="3" id="KW-0732">Signal</keyword>
<dbReference type="RefSeq" id="WP_197046348.1">
    <property type="nucleotide sequence ID" value="NZ_LR735015.1"/>
</dbReference>
<organism evidence="4 5">
    <name type="scientific">Planktothrix paucivesiculata PCC 9631</name>
    <dbReference type="NCBI Taxonomy" id="671071"/>
    <lineage>
        <taxon>Bacteria</taxon>
        <taxon>Bacillati</taxon>
        <taxon>Cyanobacteriota</taxon>
        <taxon>Cyanophyceae</taxon>
        <taxon>Oscillatoriophycideae</taxon>
        <taxon>Oscillatoriales</taxon>
        <taxon>Microcoleaceae</taxon>
        <taxon>Planktothrix</taxon>
    </lineage>
</organism>
<keyword evidence="2" id="KW-0812">Transmembrane</keyword>
<keyword evidence="2" id="KW-1133">Transmembrane helix</keyword>
<comment type="caution">
    <text evidence="4">The sequence shown here is derived from an EMBL/GenBank/DDBJ whole genome shotgun (WGS) entry which is preliminary data.</text>
</comment>
<feature type="signal peptide" evidence="3">
    <location>
        <begin position="1"/>
        <end position="31"/>
    </location>
</feature>
<gene>
    <name evidence="4" type="ORF">PL9631_660015</name>
</gene>
<dbReference type="Proteomes" id="UP000182190">
    <property type="component" value="Unassembled WGS sequence"/>
</dbReference>
<keyword evidence="2" id="KW-0472">Membrane</keyword>
<feature type="chain" id="PRO_5030867172" description="WGxxGxxG-CTERM domain-containing protein" evidence="3">
    <location>
        <begin position="32"/>
        <end position="94"/>
    </location>
</feature>
<dbReference type="NCBIfam" id="NF038039">
    <property type="entry name" value="WGxxGxxG-CTERM"/>
    <property type="match status" value="1"/>
</dbReference>
<accession>A0A7Z9E2I3</accession>
<feature type="region of interest" description="Disordered" evidence="1">
    <location>
        <begin position="74"/>
        <end position="94"/>
    </location>
</feature>
<name>A0A7Z9E2I3_9CYAN</name>
<evidence type="ECO:0000313" key="4">
    <source>
        <dbReference type="EMBL" id="VXD22368.1"/>
    </source>
</evidence>
<keyword evidence="5" id="KW-1185">Reference proteome</keyword>
<sequence>MKIKPSVQQILSVGIIAVSLAIFPASLPAHAQTNPNNTTIIDRTPFQETTDDNNNWGWLGLLGLIGLANLFRQPKTNPETYRDPNVTTRPGYRE</sequence>